<evidence type="ECO:0000259" key="1">
    <source>
        <dbReference type="SMART" id="SM01043"/>
    </source>
</evidence>
<dbReference type="Proteomes" id="UP001209654">
    <property type="component" value="Unassembled WGS sequence"/>
</dbReference>
<organism evidence="2 3">
    <name type="scientific">Arthrobacter mangrovi</name>
    <dbReference type="NCBI Taxonomy" id="2966350"/>
    <lineage>
        <taxon>Bacteria</taxon>
        <taxon>Bacillati</taxon>
        <taxon>Actinomycetota</taxon>
        <taxon>Actinomycetes</taxon>
        <taxon>Micrococcales</taxon>
        <taxon>Micrococcaceae</taxon>
        <taxon>Arthrobacter</taxon>
    </lineage>
</organism>
<evidence type="ECO:0000313" key="3">
    <source>
        <dbReference type="Proteomes" id="UP001209654"/>
    </source>
</evidence>
<accession>A0ABQ5MQ51</accession>
<reference evidence="2 3" key="1">
    <citation type="journal article" date="2023" name="Int. J. Syst. Evol. Microbiol.">
        <title>Arthrobacter mangrovi sp. nov., an actinobacterium isolated from the rhizosphere of a mangrove.</title>
        <authorList>
            <person name="Hamada M."/>
            <person name="Saitou S."/>
            <person name="Enomoto N."/>
            <person name="Nanri K."/>
            <person name="Hidaka K."/>
            <person name="Miura T."/>
            <person name="Tamura T."/>
        </authorList>
    </citation>
    <scope>NUCLEOTIDE SEQUENCE [LARGE SCALE GENOMIC DNA]</scope>
    <source>
        <strain evidence="2 3">NBRC 112813</strain>
    </source>
</reference>
<dbReference type="Gene3D" id="1.10.10.10">
    <property type="entry name" value="Winged helix-like DNA-binding domain superfamily/Winged helix DNA-binding domain"/>
    <property type="match status" value="1"/>
</dbReference>
<proteinExistence type="predicted"/>
<name>A0ABQ5MQ51_9MICC</name>
<dbReference type="InterPro" id="IPR051677">
    <property type="entry name" value="AfsR-DnrI-RedD_regulator"/>
</dbReference>
<keyword evidence="3" id="KW-1185">Reference proteome</keyword>
<gene>
    <name evidence="2" type="ORF">AHIS1636_05220</name>
</gene>
<protein>
    <recommendedName>
        <fullName evidence="1">Bacterial transcriptional activator domain-containing protein</fullName>
    </recommendedName>
</protein>
<feature type="domain" description="Bacterial transcriptional activator" evidence="1">
    <location>
        <begin position="122"/>
        <end position="261"/>
    </location>
</feature>
<dbReference type="InterPro" id="IPR005158">
    <property type="entry name" value="BTAD"/>
</dbReference>
<dbReference type="InterPro" id="IPR011990">
    <property type="entry name" value="TPR-like_helical_dom_sf"/>
</dbReference>
<comment type="caution">
    <text evidence="2">The sequence shown here is derived from an EMBL/GenBank/DDBJ whole genome shotgun (WGS) entry which is preliminary data.</text>
</comment>
<dbReference type="Pfam" id="PF03704">
    <property type="entry name" value="BTAD"/>
    <property type="match status" value="1"/>
</dbReference>
<dbReference type="SUPFAM" id="SSF48452">
    <property type="entry name" value="TPR-like"/>
    <property type="match status" value="1"/>
</dbReference>
<dbReference type="EMBL" id="BRVS01000002">
    <property type="protein sequence ID" value="GLB66083.1"/>
    <property type="molecule type" value="Genomic_DNA"/>
</dbReference>
<evidence type="ECO:0000313" key="2">
    <source>
        <dbReference type="EMBL" id="GLB66083.1"/>
    </source>
</evidence>
<sequence>MFGTDEPAAAISTLESPEIVPSAPSPVPVTSARATWTLQLIGGWRLGRGSVEYEVPKRQQRLIALLAVNGTTQRSTAARLLWPEGSDAQASNCLRGTICQVSRALPGLLIADAGNIGVADDVDLDLRAIRGQLDGSANVEGSAAAARIQLLSRGELLPGWYDDWVLEAQDEWRIMRVDALQQLASHLLDHGDTHGAVEAASSVLGIDPLDEEAQQLVLRAHLAEGNRALALRGYADFNSRYLSELGLPPSFSAREIFGRSFEGAQR</sequence>
<dbReference type="Gene3D" id="1.25.40.10">
    <property type="entry name" value="Tetratricopeptide repeat domain"/>
    <property type="match status" value="1"/>
</dbReference>
<dbReference type="SMART" id="SM01043">
    <property type="entry name" value="BTAD"/>
    <property type="match status" value="1"/>
</dbReference>
<dbReference type="PANTHER" id="PTHR35807">
    <property type="entry name" value="TRANSCRIPTIONAL REGULATOR REDD-RELATED"/>
    <property type="match status" value="1"/>
</dbReference>
<dbReference type="InterPro" id="IPR036388">
    <property type="entry name" value="WH-like_DNA-bd_sf"/>
</dbReference>